<keyword evidence="4 8" id="KW-0238">DNA-binding</keyword>
<dbReference type="InterPro" id="IPR036953">
    <property type="entry name" value="GreA/GreB_C_sf"/>
</dbReference>
<evidence type="ECO:0000256" key="7">
    <source>
        <dbReference type="ARBA" id="ARBA00030776"/>
    </source>
</evidence>
<dbReference type="Gene3D" id="1.10.287.180">
    <property type="entry name" value="Transcription elongation factor, GreA/GreB, N-terminal domain"/>
    <property type="match status" value="1"/>
</dbReference>
<evidence type="ECO:0000259" key="10">
    <source>
        <dbReference type="Pfam" id="PF01272"/>
    </source>
</evidence>
<dbReference type="FunFam" id="1.10.287.180:FF:000001">
    <property type="entry name" value="Transcription elongation factor GreA"/>
    <property type="match status" value="1"/>
</dbReference>
<evidence type="ECO:0000256" key="8">
    <source>
        <dbReference type="HAMAP-Rule" id="MF_00105"/>
    </source>
</evidence>
<comment type="function">
    <text evidence="6 8 9">Necessary for efficient RNA polymerase transcription elongation past template-encoded arresting sites. The arresting sites in DNA have the property of trapping a certain fraction of elongating RNA polymerases that pass through, resulting in locked ternary complexes. Cleavage of the nascent transcript by cleavage factors such as GreA or GreB allows the resumption of elongation from the new 3'terminus. GreA releases sequences of 2 to 3 nucleotides.</text>
</comment>
<feature type="domain" description="Transcription elongation factor GreA/GreB C-terminal" evidence="10">
    <location>
        <begin position="83"/>
        <end position="157"/>
    </location>
</feature>
<protein>
    <recommendedName>
        <fullName evidence="2 8">Transcription elongation factor GreA</fullName>
    </recommendedName>
    <alternativeName>
        <fullName evidence="7 8">Transcript cleavage factor GreA</fullName>
    </alternativeName>
</protein>
<evidence type="ECO:0000256" key="2">
    <source>
        <dbReference type="ARBA" id="ARBA00013729"/>
    </source>
</evidence>
<reference evidence="12 13" key="1">
    <citation type="submission" date="2019-03" db="EMBL/GenBank/DDBJ databases">
        <title>Genomic Encyclopedia of Type Strains, Phase IV (KMG-IV): sequencing the most valuable type-strain genomes for metagenomic binning, comparative biology and taxonomic classification.</title>
        <authorList>
            <person name="Goeker M."/>
        </authorList>
    </citation>
    <scope>NUCLEOTIDE SEQUENCE [LARGE SCALE GENOMIC DNA]</scope>
    <source>
        <strain evidence="12 13">DSM 26752</strain>
    </source>
</reference>
<dbReference type="SUPFAM" id="SSF46557">
    <property type="entry name" value="GreA transcript cleavage protein, N-terminal domain"/>
    <property type="match status" value="1"/>
</dbReference>
<comment type="caution">
    <text evidence="12">The sequence shown here is derived from an EMBL/GenBank/DDBJ whole genome shotgun (WGS) entry which is preliminary data.</text>
</comment>
<dbReference type="GO" id="GO:0003746">
    <property type="term" value="F:translation elongation factor activity"/>
    <property type="evidence" value="ECO:0007669"/>
    <property type="project" value="UniProtKB-KW"/>
</dbReference>
<keyword evidence="8" id="KW-0175">Coiled coil</keyword>
<name>A0A4R3KT47_9FIRM</name>
<evidence type="ECO:0000256" key="4">
    <source>
        <dbReference type="ARBA" id="ARBA00023125"/>
    </source>
</evidence>
<dbReference type="GO" id="GO:0070063">
    <property type="term" value="F:RNA polymerase binding"/>
    <property type="evidence" value="ECO:0007669"/>
    <property type="project" value="InterPro"/>
</dbReference>
<keyword evidence="12" id="KW-0251">Elongation factor</keyword>
<feature type="coiled-coil region" evidence="8">
    <location>
        <begin position="13"/>
        <end position="77"/>
    </location>
</feature>
<dbReference type="PROSITE" id="PS00829">
    <property type="entry name" value="GREAB_1"/>
    <property type="match status" value="1"/>
</dbReference>
<dbReference type="InterPro" id="IPR023459">
    <property type="entry name" value="Tscrpt_elong_fac_GreA/B_fam"/>
</dbReference>
<evidence type="ECO:0000256" key="5">
    <source>
        <dbReference type="ARBA" id="ARBA00023163"/>
    </source>
</evidence>
<dbReference type="InterPro" id="IPR018151">
    <property type="entry name" value="TF_GreA/GreB_CS"/>
</dbReference>
<dbReference type="Proteomes" id="UP000294567">
    <property type="component" value="Unassembled WGS sequence"/>
</dbReference>
<dbReference type="NCBIfam" id="NF001263">
    <property type="entry name" value="PRK00226.1-4"/>
    <property type="match status" value="1"/>
</dbReference>
<dbReference type="PANTHER" id="PTHR30437">
    <property type="entry name" value="TRANSCRIPTION ELONGATION FACTOR GREA"/>
    <property type="match status" value="1"/>
</dbReference>
<dbReference type="InterPro" id="IPR036805">
    <property type="entry name" value="Tscrpt_elong_fac_GreA/B_N_sf"/>
</dbReference>
<keyword evidence="12" id="KW-0648">Protein biosynthesis</keyword>
<dbReference type="Pfam" id="PF03449">
    <property type="entry name" value="GreA_GreB_N"/>
    <property type="match status" value="1"/>
</dbReference>
<dbReference type="RefSeq" id="WP_132028368.1">
    <property type="nucleotide sequence ID" value="NZ_CP068564.1"/>
</dbReference>
<dbReference type="AlphaFoldDB" id="A0A4R3KT47"/>
<evidence type="ECO:0000259" key="11">
    <source>
        <dbReference type="Pfam" id="PF03449"/>
    </source>
</evidence>
<accession>A0A4R3KT47</accession>
<dbReference type="InterPro" id="IPR001437">
    <property type="entry name" value="Tscrpt_elong_fac_GreA/B_C"/>
</dbReference>
<evidence type="ECO:0000313" key="13">
    <source>
        <dbReference type="Proteomes" id="UP000294567"/>
    </source>
</evidence>
<dbReference type="EMBL" id="SMAE01000009">
    <property type="protein sequence ID" value="TCS88038.1"/>
    <property type="molecule type" value="Genomic_DNA"/>
</dbReference>
<organism evidence="12 13">
    <name type="scientific">Keratinibaculum paraultunense</name>
    <dbReference type="NCBI Taxonomy" id="1278232"/>
    <lineage>
        <taxon>Bacteria</taxon>
        <taxon>Bacillati</taxon>
        <taxon>Bacillota</taxon>
        <taxon>Tissierellia</taxon>
        <taxon>Tissierellales</taxon>
        <taxon>Tepidimicrobiaceae</taxon>
        <taxon>Keratinibaculum</taxon>
    </lineage>
</organism>
<dbReference type="Gene3D" id="3.10.50.30">
    <property type="entry name" value="Transcription elongation factor, GreA/GreB, C-terminal domain"/>
    <property type="match status" value="1"/>
</dbReference>
<gene>
    <name evidence="8" type="primary">greA</name>
    <name evidence="12" type="ORF">EDD65_10980</name>
</gene>
<feature type="domain" description="Transcription elongation factor GreA/GreB N-terminal" evidence="11">
    <location>
        <begin position="7"/>
        <end position="75"/>
    </location>
</feature>
<dbReference type="SUPFAM" id="SSF54534">
    <property type="entry name" value="FKBP-like"/>
    <property type="match status" value="1"/>
</dbReference>
<comment type="similarity">
    <text evidence="1 8 9">Belongs to the GreA/GreB family.</text>
</comment>
<dbReference type="InterPro" id="IPR022691">
    <property type="entry name" value="Tscrpt_elong_fac_GreA/B_N"/>
</dbReference>
<dbReference type="NCBIfam" id="TIGR01462">
    <property type="entry name" value="greA"/>
    <property type="match status" value="1"/>
</dbReference>
<dbReference type="GO" id="GO:0003677">
    <property type="term" value="F:DNA binding"/>
    <property type="evidence" value="ECO:0007669"/>
    <property type="project" value="UniProtKB-UniRule"/>
</dbReference>
<dbReference type="PANTHER" id="PTHR30437:SF4">
    <property type="entry name" value="TRANSCRIPTION ELONGATION FACTOR GREA"/>
    <property type="match status" value="1"/>
</dbReference>
<keyword evidence="13" id="KW-1185">Reference proteome</keyword>
<keyword evidence="3 8" id="KW-0805">Transcription regulation</keyword>
<evidence type="ECO:0000256" key="9">
    <source>
        <dbReference type="RuleBase" id="RU000556"/>
    </source>
</evidence>
<sequence>MAEKDVFLTVEGLKKLEKELDKLKTVKRKEVAEKIKQALAFGDISENSEYDQAKNEQAQLEERIAKLEMILRNAKLIDDEDISTDVVSIGSKVVVKDLEYNEEMEYTIVGSAEANPYEGKISNESPVGKALLGKKKEEIVEVRVPDGLIKYQILSITR</sequence>
<dbReference type="OrthoDB" id="9808774at2"/>
<evidence type="ECO:0000256" key="1">
    <source>
        <dbReference type="ARBA" id="ARBA00008213"/>
    </source>
</evidence>
<dbReference type="HAMAP" id="MF_00105">
    <property type="entry name" value="GreA_GreB"/>
    <property type="match status" value="1"/>
</dbReference>
<dbReference type="PIRSF" id="PIRSF006092">
    <property type="entry name" value="GreA_GreB"/>
    <property type="match status" value="1"/>
</dbReference>
<keyword evidence="5 8" id="KW-0804">Transcription</keyword>
<dbReference type="InterPro" id="IPR028624">
    <property type="entry name" value="Tscrpt_elong_fac_GreA/B"/>
</dbReference>
<dbReference type="GO" id="GO:0006354">
    <property type="term" value="P:DNA-templated transcription elongation"/>
    <property type="evidence" value="ECO:0007669"/>
    <property type="project" value="TreeGrafter"/>
</dbReference>
<evidence type="ECO:0000256" key="6">
    <source>
        <dbReference type="ARBA" id="ARBA00024916"/>
    </source>
</evidence>
<evidence type="ECO:0000256" key="3">
    <source>
        <dbReference type="ARBA" id="ARBA00023015"/>
    </source>
</evidence>
<evidence type="ECO:0000313" key="12">
    <source>
        <dbReference type="EMBL" id="TCS88038.1"/>
    </source>
</evidence>
<dbReference type="Pfam" id="PF01272">
    <property type="entry name" value="GreA_GreB"/>
    <property type="match status" value="1"/>
</dbReference>
<dbReference type="FunFam" id="3.10.50.30:FF:000001">
    <property type="entry name" value="Transcription elongation factor GreA"/>
    <property type="match status" value="1"/>
</dbReference>
<proteinExistence type="inferred from homology"/>
<dbReference type="GO" id="GO:0032784">
    <property type="term" value="P:regulation of DNA-templated transcription elongation"/>
    <property type="evidence" value="ECO:0007669"/>
    <property type="project" value="UniProtKB-UniRule"/>
</dbReference>
<dbReference type="InterPro" id="IPR006359">
    <property type="entry name" value="Tscrpt_elong_fac_GreA"/>
</dbReference>